<dbReference type="NCBIfam" id="TIGR02675">
    <property type="entry name" value="tape_meas_nterm"/>
    <property type="match status" value="1"/>
</dbReference>
<dbReference type="AlphaFoldDB" id="A0AA42SHX2"/>
<dbReference type="Proteomes" id="UP001160116">
    <property type="component" value="Unassembled WGS sequence"/>
</dbReference>
<evidence type="ECO:0000313" key="5">
    <source>
        <dbReference type="Proteomes" id="UP001160116"/>
    </source>
</evidence>
<proteinExistence type="predicted"/>
<feature type="region of interest" description="Disordered" evidence="2">
    <location>
        <begin position="1032"/>
        <end position="1060"/>
    </location>
</feature>
<reference evidence="4" key="1">
    <citation type="submission" date="2022-09" db="EMBL/GenBank/DDBJ databases">
        <title>Intensive care unit water sources are persistently colonized with multi-drug resistant bacteria and are the site of extensive horizontal gene transfer of antibiotic resistance genes.</title>
        <authorList>
            <person name="Diorio-Toth L."/>
        </authorList>
    </citation>
    <scope>NUCLEOTIDE SEQUENCE</scope>
    <source>
        <strain evidence="4">GD03885</strain>
    </source>
</reference>
<name>A0AA42SHX2_ACIJO</name>
<evidence type="ECO:0000256" key="1">
    <source>
        <dbReference type="SAM" id="Coils"/>
    </source>
</evidence>
<evidence type="ECO:0000259" key="3">
    <source>
        <dbReference type="Pfam" id="PF20155"/>
    </source>
</evidence>
<evidence type="ECO:0000256" key="2">
    <source>
        <dbReference type="SAM" id="MobiDB-lite"/>
    </source>
</evidence>
<evidence type="ECO:0000313" key="4">
    <source>
        <dbReference type="EMBL" id="MDH0828069.1"/>
    </source>
</evidence>
<sequence length="1104" mass="117304">MSKNLTFKLIMDGDNKGLVAAAKQSESVTKKVFDSIKVEAEQLKQASTDTAKALGSIVPEKSKELADGLTKSLSGATQIIRDAGDNAKSAASNFTDFGNKSVKALAFLKSDLEKAKSRLEAFSKTKVTPTDIEIAQKQVDQLEKEVQQAESAFIDFHTEVGKANNSLKHTDTAAQTAQKGLNGAKFAVNALAGAMAALGVGVGIRELAQTADTYTNLSARINIATKEGGDFTSAMAGVHQVTLMTNSSLSATGDLFTRLNAVGKDLGMTQQNSLDLTKTINQAIQISGVSAQASEAFTQQFIQSMQQGTLRGEEYNSMMENGYGVAEALAKGLGVTTGELKNMADNGELGAERVYKALLSQKNAVQQTFDQFPTTIGNALQRISTSWEILIGKMDQSNGASATVADWLVTIADNMDIVESLLNDIGKGFIWVGDQFKRIDTTTIIALKTALTSIYEAIKTLGETLGEAFVITLDILNDVLSGLYDFNNGIDEASSKTNGFTKVIQAFNVAIGFVSDGFKGIQIAANLFVGIIYDLAAAWVQLVSKFTWGDVKQQAIADMDAMATKAQEYYKKASDGALEFKSKGVQALDEIGKTQDQKNAESLAQSKATLDQMLANQQSELNGKKVTEDEKLKAVTAYAEAAIKANNGVMDGVMQADLITKGYIVTIDEAGKVSVQAGVSAAQAAENAKVKEEALKVAKENVKKADEEYLAYQKKAAIERAALEQQIEQAKRTGDLNALASAQTSLAGIDTKEAELANNRTTRINELNQLNSGAGQVVEGAAVRARKAATALGIDLDIALGRVSEKFAADQVHLDNYANGFDELGLKGEQATNALYAGWEKWVAGAKSQVELDAAKAKLQSFGEQGKLSTSQVEMGLQAIKRASQELPAALSPAEAAMERLGIKSKEQLKLAAENALTDLDTVMKSGEATQEGLQKAYEETVRLAQASGNAQVMAAANAKAAYLGLEVQLDATGKATVTKLGEIQQAAIETQRTVSQVSQATSREQPEISPEQQATNDHWDDFKAKMKARTDELNAKSQARGSGGGNASLLSNSGDSTQQISAVPDAPLIATSLDIQPMEGMETKQSVEIKIDMGTGQTATVSA</sequence>
<dbReference type="Gene3D" id="1.20.120.330">
    <property type="entry name" value="Nucleotidyltransferases domain 2"/>
    <property type="match status" value="1"/>
</dbReference>
<feature type="region of interest" description="Disordered" evidence="2">
    <location>
        <begin position="1085"/>
        <end position="1104"/>
    </location>
</feature>
<feature type="non-terminal residue" evidence="4">
    <location>
        <position position="1104"/>
    </location>
</feature>
<dbReference type="RefSeq" id="WP_279679447.1">
    <property type="nucleotide sequence ID" value="NZ_JAOCCL010000085.1"/>
</dbReference>
<dbReference type="EMBL" id="JAOCCL010000085">
    <property type="protein sequence ID" value="MDH0828069.1"/>
    <property type="molecule type" value="Genomic_DNA"/>
</dbReference>
<feature type="region of interest" description="Disordered" evidence="2">
    <location>
        <begin position="990"/>
        <end position="1019"/>
    </location>
</feature>
<keyword evidence="1" id="KW-0175">Coiled coil</keyword>
<feature type="coiled-coil region" evidence="1">
    <location>
        <begin position="681"/>
        <end position="733"/>
    </location>
</feature>
<feature type="domain" description="Tape measure protein N-terminal" evidence="3">
    <location>
        <begin position="205"/>
        <end position="396"/>
    </location>
</feature>
<accession>A0AA42SHX2</accession>
<dbReference type="Pfam" id="PF20155">
    <property type="entry name" value="TMP_3"/>
    <property type="match status" value="1"/>
</dbReference>
<organism evidence="4 5">
    <name type="scientific">Acinetobacter johnsonii</name>
    <dbReference type="NCBI Taxonomy" id="40214"/>
    <lineage>
        <taxon>Bacteria</taxon>
        <taxon>Pseudomonadati</taxon>
        <taxon>Pseudomonadota</taxon>
        <taxon>Gammaproteobacteria</taxon>
        <taxon>Moraxellales</taxon>
        <taxon>Moraxellaceae</taxon>
        <taxon>Acinetobacter</taxon>
    </lineage>
</organism>
<dbReference type="InterPro" id="IPR013491">
    <property type="entry name" value="Tape_meas_N"/>
</dbReference>
<comment type="caution">
    <text evidence="4">The sequence shown here is derived from an EMBL/GenBank/DDBJ whole genome shotgun (WGS) entry which is preliminary data.</text>
</comment>
<feature type="coiled-coil region" evidence="1">
    <location>
        <begin position="105"/>
        <end position="159"/>
    </location>
</feature>
<gene>
    <name evidence="4" type="ORF">N5C97_16610</name>
</gene>
<feature type="compositionally biased region" description="Low complexity" evidence="2">
    <location>
        <begin position="1048"/>
        <end position="1057"/>
    </location>
</feature>
<protein>
    <submittedName>
        <fullName evidence="4">Tape measure protein</fullName>
    </submittedName>
</protein>
<feature type="compositionally biased region" description="Polar residues" evidence="2">
    <location>
        <begin position="990"/>
        <end position="1004"/>
    </location>
</feature>